<sequence length="153" mass="17530">MAMLMGRSVAHQKQAQGFLSNVLSHALLQKTVKVYFDCDGNPVGYVVWAFIDHATEQRIIRTGDVYLDRAEWNEGESLWIMDLAAPNGNIKYILQDLRDRVFKDEHRLRYFRLKGGRKIFKELSRASPSYFFRVPQEQAGICDCGDPACSGVR</sequence>
<evidence type="ECO:0000313" key="4">
    <source>
        <dbReference type="Proteomes" id="UP000831532"/>
    </source>
</evidence>
<organism evidence="3 4">
    <name type="scientific">Massilia violaceinigra</name>
    <dbReference type="NCBI Taxonomy" id="2045208"/>
    <lineage>
        <taxon>Bacteria</taxon>
        <taxon>Pseudomonadati</taxon>
        <taxon>Pseudomonadota</taxon>
        <taxon>Betaproteobacteria</taxon>
        <taxon>Burkholderiales</taxon>
        <taxon>Oxalobacteraceae</taxon>
        <taxon>Telluria group</taxon>
        <taxon>Massilia</taxon>
    </lineage>
</organism>
<dbReference type="EMBL" id="CP063361">
    <property type="protein sequence ID" value="UOD27367.1"/>
    <property type="molecule type" value="Genomic_DNA"/>
</dbReference>
<keyword evidence="4" id="KW-1185">Reference proteome</keyword>
<dbReference type="Pfam" id="PF02794">
    <property type="entry name" value="HlyC"/>
    <property type="match status" value="1"/>
</dbReference>
<reference evidence="3 4" key="1">
    <citation type="submission" date="2020-10" db="EMBL/GenBank/DDBJ databases">
        <title>Genome analysis of Massilia species.</title>
        <authorList>
            <person name="Jung D.-H."/>
        </authorList>
    </citation>
    <scope>NUCLEOTIDE SEQUENCE [LARGE SCALE GENOMIC DNA]</scope>
    <source>
        <strain evidence="4">sipir</strain>
    </source>
</reference>
<protein>
    <recommendedName>
        <fullName evidence="2">RTX toxin-activating lysine-acyltransferase</fullName>
        <ecNumber evidence="2">2.3.1.-</ecNumber>
    </recommendedName>
</protein>
<dbReference type="Proteomes" id="UP000831532">
    <property type="component" value="Chromosome"/>
</dbReference>
<comment type="function">
    <text evidence="2">Involved in fatty acylation of protoxin at internal lysine residues, thereby converting it to the active toxin.</text>
</comment>
<accession>A0ABY3ZZ24</accession>
<keyword evidence="2" id="KW-0012">Acyltransferase</keyword>
<comment type="similarity">
    <text evidence="1 2">Belongs to the RTX toxin acyltransferase family.</text>
</comment>
<keyword evidence="2" id="KW-0204">Cytolysis</keyword>
<comment type="subcellular location">
    <subcellularLocation>
        <location evidence="2">Cytoplasm</location>
    </subcellularLocation>
</comment>
<dbReference type="RefSeq" id="WP_243488629.1">
    <property type="nucleotide sequence ID" value="NZ_CP063361.1"/>
</dbReference>
<keyword evidence="2" id="KW-0963">Cytoplasm</keyword>
<dbReference type="EC" id="2.3.1.-" evidence="2"/>
<dbReference type="InterPro" id="IPR003996">
    <property type="entry name" value="RTX_toxin-activating_protC_bac"/>
</dbReference>
<proteinExistence type="inferred from homology"/>
<evidence type="ECO:0000256" key="1">
    <source>
        <dbReference type="ARBA" id="ARBA00005686"/>
    </source>
</evidence>
<gene>
    <name evidence="3" type="ORF">INH39_17690</name>
</gene>
<keyword evidence="2" id="KW-0808">Transferase</keyword>
<name>A0ABY3ZZ24_9BURK</name>
<evidence type="ECO:0000313" key="3">
    <source>
        <dbReference type="EMBL" id="UOD27367.1"/>
    </source>
</evidence>
<evidence type="ECO:0000256" key="2">
    <source>
        <dbReference type="RuleBase" id="RU368102"/>
    </source>
</evidence>